<dbReference type="AlphaFoldDB" id="A0A167F386"/>
<organism evidence="5 6">
    <name type="scientific">Sugiyamaella lignohabitans</name>
    <dbReference type="NCBI Taxonomy" id="796027"/>
    <lineage>
        <taxon>Eukaryota</taxon>
        <taxon>Fungi</taxon>
        <taxon>Dikarya</taxon>
        <taxon>Ascomycota</taxon>
        <taxon>Saccharomycotina</taxon>
        <taxon>Dipodascomycetes</taxon>
        <taxon>Dipodascales</taxon>
        <taxon>Trichomonascaceae</taxon>
        <taxon>Sugiyamaella</taxon>
    </lineage>
</organism>
<reference evidence="5 6" key="1">
    <citation type="submission" date="2016-02" db="EMBL/GenBank/DDBJ databases">
        <title>Complete genome sequence and transcriptome regulation of the pentose utilising yeast Sugiyamaella lignohabitans.</title>
        <authorList>
            <person name="Bellasio M."/>
            <person name="Peymann A."/>
            <person name="Valli M."/>
            <person name="Sipitzky M."/>
            <person name="Graf A."/>
            <person name="Sauer M."/>
            <person name="Marx H."/>
            <person name="Mattanovich D."/>
        </authorList>
    </citation>
    <scope>NUCLEOTIDE SEQUENCE [LARGE SCALE GENOMIC DNA]</scope>
    <source>
        <strain evidence="5 6">CBS 10342</strain>
    </source>
</reference>
<dbReference type="Pfam" id="PF10342">
    <property type="entry name" value="Kre9_KNH"/>
    <property type="match status" value="1"/>
</dbReference>
<dbReference type="EMBL" id="CP014503">
    <property type="protein sequence ID" value="ANB14769.1"/>
    <property type="molecule type" value="Genomic_DNA"/>
</dbReference>
<dbReference type="KEGG" id="slb:AWJ20_2376"/>
<evidence type="ECO:0000256" key="2">
    <source>
        <dbReference type="SAM" id="MobiDB-lite"/>
    </source>
</evidence>
<name>A0A167F386_9ASCO</name>
<dbReference type="RefSeq" id="XP_018737246.1">
    <property type="nucleotide sequence ID" value="XM_018879317.1"/>
</dbReference>
<dbReference type="InterPro" id="IPR052982">
    <property type="entry name" value="SRP1/TIP1-like"/>
</dbReference>
<dbReference type="PANTHER" id="PTHR40633">
    <property type="entry name" value="MATRIX PROTEIN, PUTATIVE (AFU_ORTHOLOGUE AFUA_8G05410)-RELATED"/>
    <property type="match status" value="1"/>
</dbReference>
<accession>A0A167F386</accession>
<evidence type="ECO:0000313" key="6">
    <source>
        <dbReference type="Proteomes" id="UP000189580"/>
    </source>
</evidence>
<dbReference type="OrthoDB" id="2260257at2759"/>
<dbReference type="PANTHER" id="PTHR40633:SF1">
    <property type="entry name" value="GPI ANCHORED SERINE-THREONINE RICH PROTEIN (AFU_ORTHOLOGUE AFUA_1G03630)"/>
    <property type="match status" value="1"/>
</dbReference>
<feature type="signal peptide" evidence="3">
    <location>
        <begin position="1"/>
        <end position="19"/>
    </location>
</feature>
<feature type="region of interest" description="Disordered" evidence="2">
    <location>
        <begin position="170"/>
        <end position="202"/>
    </location>
</feature>
<keyword evidence="1 3" id="KW-0732">Signal</keyword>
<feature type="region of interest" description="Disordered" evidence="2">
    <location>
        <begin position="144"/>
        <end position="163"/>
    </location>
</feature>
<dbReference type="Proteomes" id="UP000189580">
    <property type="component" value="Chromosome b"/>
</dbReference>
<dbReference type="GeneID" id="30034280"/>
<evidence type="ECO:0000256" key="1">
    <source>
        <dbReference type="ARBA" id="ARBA00022729"/>
    </source>
</evidence>
<keyword evidence="6" id="KW-1185">Reference proteome</keyword>
<sequence length="243" mass="23786">MKFSTTIAALATFVAGVVAQNPNSFSSPLNDTVVYTGATFVIQWNSTGGGDTVDLLLKKGDPNNLDTVFTIGNKIPNQGAVKWAVPTSLPSGNQYALEIVDDANPNAINYSPFFQIVNNVTGTTVIGATTSAASSTAVSSSVASSSSAANSTTAESSSVVSSSTAVVKNTTTTHHTTAAAGKTTGSASGSGASESATASDVSSTSAAASTTASETTASTGAGIIFGANGLVVAGGIAAAMLAL</sequence>
<protein>
    <recommendedName>
        <fullName evidence="4">Yeast cell wall synthesis Kre9/Knh1-like N-terminal domain-containing protein</fullName>
    </recommendedName>
</protein>
<feature type="domain" description="Yeast cell wall synthesis Kre9/Knh1-like N-terminal" evidence="4">
    <location>
        <begin position="27"/>
        <end position="116"/>
    </location>
</feature>
<evidence type="ECO:0000259" key="4">
    <source>
        <dbReference type="Pfam" id="PF10342"/>
    </source>
</evidence>
<gene>
    <name evidence="5" type="ORF">AWJ20_2376</name>
</gene>
<proteinExistence type="predicted"/>
<feature type="chain" id="PRO_5007886179" description="Yeast cell wall synthesis Kre9/Knh1-like N-terminal domain-containing protein" evidence="3">
    <location>
        <begin position="20"/>
        <end position="243"/>
    </location>
</feature>
<dbReference type="InterPro" id="IPR018466">
    <property type="entry name" value="Kre9/Knh1-like_N"/>
</dbReference>
<evidence type="ECO:0000256" key="3">
    <source>
        <dbReference type="SAM" id="SignalP"/>
    </source>
</evidence>
<evidence type="ECO:0000313" key="5">
    <source>
        <dbReference type="EMBL" id="ANB14769.1"/>
    </source>
</evidence>